<dbReference type="KEGG" id="mrr:Moror_13389"/>
<dbReference type="Pfam" id="PF08284">
    <property type="entry name" value="RVP_2"/>
    <property type="match status" value="1"/>
</dbReference>
<dbReference type="HOGENOM" id="CLU_000384_19_4_1"/>
<accession>V2XNJ2</accession>
<dbReference type="SUPFAM" id="SSF50630">
    <property type="entry name" value="Acid proteases"/>
    <property type="match status" value="1"/>
</dbReference>
<keyword evidence="4" id="KW-1185">Reference proteome</keyword>
<evidence type="ECO:0000313" key="3">
    <source>
        <dbReference type="EMBL" id="ESK81069.1"/>
    </source>
</evidence>
<dbReference type="InterPro" id="IPR001878">
    <property type="entry name" value="Znf_CCHC"/>
</dbReference>
<keyword evidence="1" id="KW-0862">Zinc</keyword>
<name>V2XNJ2_MONRO</name>
<evidence type="ECO:0000256" key="1">
    <source>
        <dbReference type="PROSITE-ProRule" id="PRU00047"/>
    </source>
</evidence>
<organism evidence="3 4">
    <name type="scientific">Moniliophthora roreri (strain MCA 2997)</name>
    <name type="common">Cocoa frosty pod rot fungus</name>
    <name type="synonym">Crinipellis roreri</name>
    <dbReference type="NCBI Taxonomy" id="1381753"/>
    <lineage>
        <taxon>Eukaryota</taxon>
        <taxon>Fungi</taxon>
        <taxon>Dikarya</taxon>
        <taxon>Basidiomycota</taxon>
        <taxon>Agaricomycotina</taxon>
        <taxon>Agaricomycetes</taxon>
        <taxon>Agaricomycetidae</taxon>
        <taxon>Agaricales</taxon>
        <taxon>Marasmiineae</taxon>
        <taxon>Marasmiaceae</taxon>
        <taxon>Moniliophthora</taxon>
    </lineage>
</organism>
<dbReference type="GO" id="GO:0003676">
    <property type="term" value="F:nucleic acid binding"/>
    <property type="evidence" value="ECO:0007669"/>
    <property type="project" value="InterPro"/>
</dbReference>
<feature type="domain" description="CCHC-type" evidence="2">
    <location>
        <begin position="171"/>
        <end position="186"/>
    </location>
</feature>
<dbReference type="PANTHER" id="PTHR15503:SF22">
    <property type="entry name" value="TRANSPOSON TY3-I GAG POLYPROTEIN"/>
    <property type="match status" value="1"/>
</dbReference>
<sequence>MTDGPGEFWKNEKMDPLLSLDAGAEKVTWGEFIEDFKTSFELLDTALEAQMKLRDLKIKERADEYTYQFAYLAKQTGYNNAVQIKAFKQGLPRSLMLKIMTQPEGKPETIKDWMNVAILFDESYKQAVEYGKVWDEENGRKPQWAFQKKEGAAVKKITEFDRKEYMAKGLCFQCGRSSHRICDCPDGAKGKEVRKEEPKKLTKEERFAKIQALVNEQTDEEKNQLLDLMEQTAEIDRNSMHLPLQYKVGTQTVKNQALLDSGAGGRFISLTLARKLGKKWEKLPEHIKVFNVDGTLNKTAWISHAIKVEFRIQEKTFKEKFLISGIREEEMILGLPWLRLHSSKINWKTGEMEFPPRRKIQIKHFTGVLDNTPMEILIGAKTMASREFAHQKEEAKKSIDKLIPLYLQGYRHQFEKGKSEHFPPSQTYDHAIELKPDFVPRNCKLYPLSPMEQQEQNKFLEENL</sequence>
<dbReference type="Proteomes" id="UP000017559">
    <property type="component" value="Unassembled WGS sequence"/>
</dbReference>
<gene>
    <name evidence="3" type="ORF">Moror_13389</name>
</gene>
<dbReference type="OrthoDB" id="128646at2759"/>
<comment type="caution">
    <text evidence="3">The sequence shown here is derived from an EMBL/GenBank/DDBJ whole genome shotgun (WGS) entry which is preliminary data.</text>
</comment>
<evidence type="ECO:0000313" key="4">
    <source>
        <dbReference type="Proteomes" id="UP000017559"/>
    </source>
</evidence>
<dbReference type="EMBL" id="AWSO01002722">
    <property type="protein sequence ID" value="ESK81069.1"/>
    <property type="molecule type" value="Genomic_DNA"/>
</dbReference>
<dbReference type="PANTHER" id="PTHR15503">
    <property type="entry name" value="LDOC1 RELATED"/>
    <property type="match status" value="1"/>
</dbReference>
<dbReference type="CDD" id="cd00303">
    <property type="entry name" value="retropepsin_like"/>
    <property type="match status" value="1"/>
</dbReference>
<dbReference type="GO" id="GO:0008270">
    <property type="term" value="F:zinc ion binding"/>
    <property type="evidence" value="ECO:0007669"/>
    <property type="project" value="UniProtKB-KW"/>
</dbReference>
<reference evidence="3 4" key="1">
    <citation type="journal article" date="2014" name="BMC Genomics">
        <title>Genome and secretome analysis of the hemibiotrophic fungal pathogen, Moniliophthora roreri, which causes frosty pod rot disease of cacao: mechanisms of the biotrophic and necrotrophic phases.</title>
        <authorList>
            <person name="Meinhardt L.W."/>
            <person name="Costa G.G.L."/>
            <person name="Thomazella D.P.T."/>
            <person name="Teixeira P.J.P.L."/>
            <person name="Carazzolle M.F."/>
            <person name="Schuster S.C."/>
            <person name="Carlson J.E."/>
            <person name="Guiltinan M.J."/>
            <person name="Mieczkowski P."/>
            <person name="Farmer A."/>
            <person name="Ramaraj T."/>
            <person name="Crozier J."/>
            <person name="Davis R.E."/>
            <person name="Shao J."/>
            <person name="Melnick R.L."/>
            <person name="Pereira G.A.G."/>
            <person name="Bailey B.A."/>
        </authorList>
    </citation>
    <scope>NUCLEOTIDE SEQUENCE [LARGE SCALE GENOMIC DNA]</scope>
    <source>
        <strain evidence="3 4">MCA 2997</strain>
    </source>
</reference>
<proteinExistence type="predicted"/>
<dbReference type="InterPro" id="IPR021109">
    <property type="entry name" value="Peptidase_aspartic_dom_sf"/>
</dbReference>
<dbReference type="AlphaFoldDB" id="V2XNJ2"/>
<dbReference type="Gene3D" id="2.40.70.10">
    <property type="entry name" value="Acid Proteases"/>
    <property type="match status" value="1"/>
</dbReference>
<keyword evidence="1" id="KW-0863">Zinc-finger</keyword>
<dbReference type="PROSITE" id="PS50158">
    <property type="entry name" value="ZF_CCHC"/>
    <property type="match status" value="1"/>
</dbReference>
<protein>
    <recommendedName>
        <fullName evidence="2">CCHC-type domain-containing protein</fullName>
    </recommendedName>
</protein>
<evidence type="ECO:0000259" key="2">
    <source>
        <dbReference type="PROSITE" id="PS50158"/>
    </source>
</evidence>
<dbReference type="InterPro" id="IPR032567">
    <property type="entry name" value="RTL1-rel"/>
</dbReference>
<keyword evidence="1" id="KW-0479">Metal-binding</keyword>